<dbReference type="Pfam" id="PF07940">
    <property type="entry name" value="Hepar_II_III_C"/>
    <property type="match status" value="1"/>
</dbReference>
<dbReference type="EMBL" id="CXWD01000016">
    <property type="protein sequence ID" value="CTQ73929.1"/>
    <property type="molecule type" value="Genomic_DNA"/>
</dbReference>
<dbReference type="Gene3D" id="1.50.10.100">
    <property type="entry name" value="Chondroitin AC/alginate lyase"/>
    <property type="match status" value="1"/>
</dbReference>
<evidence type="ECO:0000256" key="3">
    <source>
        <dbReference type="ARBA" id="ARBA00022764"/>
    </source>
</evidence>
<sequence length="604" mass="66258">MSNATLSERGRIWGLVALYIWQRTRKWMHGGPISRLQPFSSVPERLLIAPQDLRTADATNAADIYGGRFLFSGHLVETQGRSPFELQAVHEDWQRELHAFGWLRDLRAADSQIARQNARALAEDWIKYCGRWHPIGWEAPIVTRRILSWLAHSPFILQDGDHSFYRIFIKSLARQVQYLRQTINETEDGVERLHAALAIASACISMAGQGRFARQSIRRLDQELSRQILPDGGHISRNPRALIDILADLLPVRQAFVAQGLEVPAAMVQSVDRMMPLMKFFRHGDGALAHFNGMGSTPSDLVATILAYDDARGAPPTNAPHSGYQRLSGGSSVVLVDTGPAPDIALSGNAHAGCLSFEFSTGAHRMVVNCGVSSKSNPVWRKVSRSTAAHSTASIDDTSSCRFLSEKPFGHLLGAPILSGPRVIDISREDDAAGCRVIASHDGYAADFNVLHQRDLRLSADGTVLDGIDTFQAVGSLDPDTLYTIRFHLHPAIKASLIRAGSALLLVCRDGEAWEFEAPGIEIALEESIYLSDVYGHRRSEQIVIAGPLEAAPSVGWQFRRTATAKLSRRGTSDFDETEELPLEDPPVDTSEDAAAAADDTPLD</sequence>
<keyword evidence="4" id="KW-0456">Lyase</keyword>
<organism evidence="7 8">
    <name type="scientific">Roseibium alexandrii</name>
    <dbReference type="NCBI Taxonomy" id="388408"/>
    <lineage>
        <taxon>Bacteria</taxon>
        <taxon>Pseudomonadati</taxon>
        <taxon>Pseudomonadota</taxon>
        <taxon>Alphaproteobacteria</taxon>
        <taxon>Hyphomicrobiales</taxon>
        <taxon>Stappiaceae</taxon>
        <taxon>Roseibium</taxon>
    </lineage>
</organism>
<evidence type="ECO:0000313" key="8">
    <source>
        <dbReference type="Proteomes" id="UP000053235"/>
    </source>
</evidence>
<dbReference type="AlphaFoldDB" id="A0A0M7AGA7"/>
<feature type="compositionally biased region" description="Acidic residues" evidence="5">
    <location>
        <begin position="574"/>
        <end position="592"/>
    </location>
</feature>
<accession>A0A0M7AGA7</accession>
<evidence type="ECO:0000256" key="1">
    <source>
        <dbReference type="ARBA" id="ARBA00004418"/>
    </source>
</evidence>
<keyword evidence="8" id="KW-1185">Reference proteome</keyword>
<dbReference type="STRING" id="388408.LAX5112_03697"/>
<protein>
    <submittedName>
        <fullName evidence="7">Heparinase II/III-like protein</fullName>
    </submittedName>
</protein>
<dbReference type="InterPro" id="IPR012480">
    <property type="entry name" value="Hepar_II_III_C"/>
</dbReference>
<comment type="subcellular location">
    <subcellularLocation>
        <location evidence="1">Periplasm</location>
    </subcellularLocation>
</comment>
<keyword evidence="3" id="KW-0574">Periplasm</keyword>
<dbReference type="PANTHER" id="PTHR39210:SF1">
    <property type="entry name" value="HEPARIN-SULFATE LYASE"/>
    <property type="match status" value="1"/>
</dbReference>
<keyword evidence="2" id="KW-0732">Signal</keyword>
<feature type="domain" description="Heparinase II/III-like C-terminal" evidence="6">
    <location>
        <begin position="312"/>
        <end position="558"/>
    </location>
</feature>
<dbReference type="Proteomes" id="UP000053235">
    <property type="component" value="Unassembled WGS sequence"/>
</dbReference>
<name>A0A0M7AGA7_9HYPH</name>
<dbReference type="RefSeq" id="WP_055673038.1">
    <property type="nucleotide sequence ID" value="NZ_CXWD01000016.1"/>
</dbReference>
<gene>
    <name evidence="7" type="ORF">LAX5112_03697</name>
</gene>
<feature type="region of interest" description="Disordered" evidence="5">
    <location>
        <begin position="566"/>
        <end position="604"/>
    </location>
</feature>
<proteinExistence type="predicted"/>
<feature type="compositionally biased region" description="Low complexity" evidence="5">
    <location>
        <begin position="593"/>
        <end position="604"/>
    </location>
</feature>
<reference evidence="8" key="1">
    <citation type="submission" date="2015-07" db="EMBL/GenBank/DDBJ databases">
        <authorList>
            <person name="Rodrigo-Torres Lidia"/>
            <person name="Arahal R.David."/>
        </authorList>
    </citation>
    <scope>NUCLEOTIDE SEQUENCE [LARGE SCALE GENOMIC DNA]</scope>
    <source>
        <strain evidence="8">CECT 5112</strain>
    </source>
</reference>
<dbReference type="GO" id="GO:0016829">
    <property type="term" value="F:lyase activity"/>
    <property type="evidence" value="ECO:0007669"/>
    <property type="project" value="UniProtKB-KW"/>
</dbReference>
<dbReference type="PANTHER" id="PTHR39210">
    <property type="entry name" value="HEPARIN-SULFATE LYASE"/>
    <property type="match status" value="1"/>
</dbReference>
<dbReference type="InterPro" id="IPR008929">
    <property type="entry name" value="Chondroitin_lyas"/>
</dbReference>
<evidence type="ECO:0000256" key="4">
    <source>
        <dbReference type="ARBA" id="ARBA00023239"/>
    </source>
</evidence>
<evidence type="ECO:0000313" key="7">
    <source>
        <dbReference type="EMBL" id="CTQ73929.1"/>
    </source>
</evidence>
<evidence type="ECO:0000259" key="6">
    <source>
        <dbReference type="Pfam" id="PF07940"/>
    </source>
</evidence>
<evidence type="ECO:0000256" key="2">
    <source>
        <dbReference type="ARBA" id="ARBA00022729"/>
    </source>
</evidence>
<dbReference type="GO" id="GO:0042597">
    <property type="term" value="C:periplasmic space"/>
    <property type="evidence" value="ECO:0007669"/>
    <property type="project" value="UniProtKB-SubCell"/>
</dbReference>
<dbReference type="Gene3D" id="2.70.98.70">
    <property type="match status" value="1"/>
</dbReference>
<evidence type="ECO:0000256" key="5">
    <source>
        <dbReference type="SAM" id="MobiDB-lite"/>
    </source>
</evidence>